<feature type="compositionally biased region" description="Basic and acidic residues" evidence="1">
    <location>
        <begin position="296"/>
        <end position="305"/>
    </location>
</feature>
<protein>
    <recommendedName>
        <fullName evidence="5">Integral membrane protein</fullName>
    </recommendedName>
</protein>
<feature type="transmembrane region" description="Helical" evidence="2">
    <location>
        <begin position="109"/>
        <end position="126"/>
    </location>
</feature>
<evidence type="ECO:0000256" key="2">
    <source>
        <dbReference type="SAM" id="Phobius"/>
    </source>
</evidence>
<dbReference type="Proteomes" id="UP000714275">
    <property type="component" value="Unassembled WGS sequence"/>
</dbReference>
<comment type="caution">
    <text evidence="3">The sequence shown here is derived from an EMBL/GenBank/DDBJ whole genome shotgun (WGS) entry which is preliminary data.</text>
</comment>
<evidence type="ECO:0000256" key="1">
    <source>
        <dbReference type="SAM" id="MobiDB-lite"/>
    </source>
</evidence>
<gene>
    <name evidence="3" type="ORF">EV702DRAFT_1075967</name>
</gene>
<feature type="transmembrane region" description="Helical" evidence="2">
    <location>
        <begin position="73"/>
        <end position="97"/>
    </location>
</feature>
<evidence type="ECO:0000313" key="4">
    <source>
        <dbReference type="Proteomes" id="UP000714275"/>
    </source>
</evidence>
<keyword evidence="2" id="KW-0472">Membrane</keyword>
<feature type="region of interest" description="Disordered" evidence="1">
    <location>
        <begin position="282"/>
        <end position="305"/>
    </location>
</feature>
<reference evidence="3" key="1">
    <citation type="journal article" date="2020" name="New Phytol.">
        <title>Comparative genomics reveals dynamic genome evolution in host specialist ectomycorrhizal fungi.</title>
        <authorList>
            <person name="Lofgren L.A."/>
            <person name="Nguyen N.H."/>
            <person name="Vilgalys R."/>
            <person name="Ruytinx J."/>
            <person name="Liao H.L."/>
            <person name="Branco S."/>
            <person name="Kuo A."/>
            <person name="LaButti K."/>
            <person name="Lipzen A."/>
            <person name="Andreopoulos W."/>
            <person name="Pangilinan J."/>
            <person name="Riley R."/>
            <person name="Hundley H."/>
            <person name="Na H."/>
            <person name="Barry K."/>
            <person name="Grigoriev I.V."/>
            <person name="Stajich J.E."/>
            <person name="Kennedy P.G."/>
        </authorList>
    </citation>
    <scope>NUCLEOTIDE SEQUENCE</scope>
    <source>
        <strain evidence="3">DOB743</strain>
    </source>
</reference>
<sequence>MVLSSSMIQMKAVASVVQGMAIALTIFRVSFRLHIMRFWWEDAWAAIAGLCGMAHLINSWIHLLSHGTMCVVSFWATTFMSTCINWSARMSILFAIARVARSTQRLYRLSMAFVILFFLMWGGFIAQKARNFKLSSDWYQLPCPSCRIDHSMAVYQLATKSVADTILVIFSFRLLWNVKLPFRQRRMILAIFSSSIIMSMFSLFHAIAHFLVATWVETVAVNLEASSSLIICNLLVVVTYAYRVLNRKPDDPEDDDYSSTIPSVSASQRLTTIVLGLVTETSASSRPLDSPATFVPDRKENTSSV</sequence>
<dbReference type="EMBL" id="JABBWD010000007">
    <property type="protein sequence ID" value="KAG1780818.1"/>
    <property type="molecule type" value="Genomic_DNA"/>
</dbReference>
<keyword evidence="2" id="KW-0812">Transmembrane</keyword>
<feature type="transmembrane region" description="Helical" evidence="2">
    <location>
        <begin position="157"/>
        <end position="176"/>
    </location>
</feature>
<feature type="transmembrane region" description="Helical" evidence="2">
    <location>
        <begin position="225"/>
        <end position="242"/>
    </location>
</feature>
<dbReference type="OrthoDB" id="444631at2759"/>
<keyword evidence="2" id="KW-1133">Transmembrane helix</keyword>
<proteinExistence type="predicted"/>
<dbReference type="PANTHER" id="PTHR33048:SF47">
    <property type="entry name" value="INTEGRAL MEMBRANE PROTEIN-RELATED"/>
    <property type="match status" value="1"/>
</dbReference>
<dbReference type="AlphaFoldDB" id="A0A9P7A1U8"/>
<keyword evidence="4" id="KW-1185">Reference proteome</keyword>
<feature type="transmembrane region" description="Helical" evidence="2">
    <location>
        <begin position="12"/>
        <end position="31"/>
    </location>
</feature>
<evidence type="ECO:0008006" key="5">
    <source>
        <dbReference type="Google" id="ProtNLM"/>
    </source>
</evidence>
<feature type="transmembrane region" description="Helical" evidence="2">
    <location>
        <begin position="188"/>
        <end position="213"/>
    </location>
</feature>
<evidence type="ECO:0000313" key="3">
    <source>
        <dbReference type="EMBL" id="KAG1780818.1"/>
    </source>
</evidence>
<organism evidence="3 4">
    <name type="scientific">Suillus placidus</name>
    <dbReference type="NCBI Taxonomy" id="48579"/>
    <lineage>
        <taxon>Eukaryota</taxon>
        <taxon>Fungi</taxon>
        <taxon>Dikarya</taxon>
        <taxon>Basidiomycota</taxon>
        <taxon>Agaricomycotina</taxon>
        <taxon>Agaricomycetes</taxon>
        <taxon>Agaricomycetidae</taxon>
        <taxon>Boletales</taxon>
        <taxon>Suillineae</taxon>
        <taxon>Suillaceae</taxon>
        <taxon>Suillus</taxon>
    </lineage>
</organism>
<name>A0A9P7A1U8_9AGAM</name>
<dbReference type="PANTHER" id="PTHR33048">
    <property type="entry name" value="PTH11-LIKE INTEGRAL MEMBRANE PROTEIN (AFU_ORTHOLOGUE AFUA_5G11245)"/>
    <property type="match status" value="1"/>
</dbReference>
<accession>A0A9P7A1U8</accession>
<dbReference type="InterPro" id="IPR052337">
    <property type="entry name" value="SAT4-like"/>
</dbReference>